<comment type="caution">
    <text evidence="4">The sequence shown here is derived from an EMBL/GenBank/DDBJ whole genome shotgun (WGS) entry which is preliminary data.</text>
</comment>
<organism evidence="4 5">
    <name type="scientific">Polyangium jinanense</name>
    <dbReference type="NCBI Taxonomy" id="2829994"/>
    <lineage>
        <taxon>Bacteria</taxon>
        <taxon>Pseudomonadati</taxon>
        <taxon>Myxococcota</taxon>
        <taxon>Polyangia</taxon>
        <taxon>Polyangiales</taxon>
        <taxon>Polyangiaceae</taxon>
        <taxon>Polyangium</taxon>
    </lineage>
</organism>
<dbReference type="PANTHER" id="PTHR35369:SF2">
    <property type="entry name" value="BLR3025 PROTEIN"/>
    <property type="match status" value="1"/>
</dbReference>
<feature type="region of interest" description="Disordered" evidence="2">
    <location>
        <begin position="29"/>
        <end position="66"/>
    </location>
</feature>
<dbReference type="InterPro" id="IPR017961">
    <property type="entry name" value="DNA_pol_Y-fam_little_finger"/>
</dbReference>
<dbReference type="SUPFAM" id="SSF56672">
    <property type="entry name" value="DNA/RNA polymerases"/>
    <property type="match status" value="1"/>
</dbReference>
<dbReference type="InterPro" id="IPR050356">
    <property type="entry name" value="SulA_CellDiv_inhibitor"/>
</dbReference>
<keyword evidence="1" id="KW-0227">DNA damage</keyword>
<sequence length="593" mass="63056">MMGRRIVAVVLPQLGCELVRQRAVPTLGASDRLRRPSPQTPEESHADGPLAVLFSRGKPDGGGEAEDRATATLDLVDEAAFRYGIRPGQRVAEAQATLAELTIQNVSFVEVDAALGRVAEVCLGLGTTAAIRLAPEHPDEDKRRGPAGDAPFDTVFLDVTGAAHLVGGEEALLDELCERIHALGHKVQAAIADGPRIARALARFAASPVLASGSALVVRKAPHPTVVAKPGARVLGPLPLTALPLDGDTAAFFGRLGIFTVEALTKLPRGELTPRLGLRAAEVLDLASGRDDLPLVPYAPPRTIVEETSFDDPIGSVEPILFVLRGMTSRFAARLGARGEACLSLVITIPLDRSIANLRDPGKEPVLSLSIELPSPLSDANDLHRALRAKLERAELFAPAVGVHLEVSQIVEARRIQIDLSRDKAVRPDALPALLAELSAEIGQDRVGLLEATHAHKPEARSKLVPVRDLDQKRAPAQAGDLEAAEDRDVPLPTRLFPTPVPIGRITKGAVVAVDNRLYAIESLRFVMRLDGVEWWTSSSASRDYGVAWLVPGATSGKGPAGPKAEGASRAAGLAWVFVDRTTGEGYLQGWCE</sequence>
<dbReference type="InterPro" id="IPR043502">
    <property type="entry name" value="DNA/RNA_pol_sf"/>
</dbReference>
<dbReference type="Pfam" id="PF11799">
    <property type="entry name" value="IMS_C"/>
    <property type="match status" value="1"/>
</dbReference>
<dbReference type="Proteomes" id="UP001151081">
    <property type="component" value="Unassembled WGS sequence"/>
</dbReference>
<gene>
    <name evidence="4" type="ORF">KEG57_35365</name>
</gene>
<accession>A0A9X3X8Q1</accession>
<dbReference type="EMBL" id="JAGTJJ010000032">
    <property type="protein sequence ID" value="MDC3985814.1"/>
    <property type="molecule type" value="Genomic_DNA"/>
</dbReference>
<name>A0A9X3X8Q1_9BACT</name>
<proteinExistence type="predicted"/>
<dbReference type="GO" id="GO:0006281">
    <property type="term" value="P:DNA repair"/>
    <property type="evidence" value="ECO:0007669"/>
    <property type="project" value="InterPro"/>
</dbReference>
<evidence type="ECO:0000259" key="3">
    <source>
        <dbReference type="Pfam" id="PF11799"/>
    </source>
</evidence>
<protein>
    <submittedName>
        <fullName evidence="4">DNA polymerase Y family protein</fullName>
    </submittedName>
</protein>
<dbReference type="GO" id="GO:0003684">
    <property type="term" value="F:damaged DNA binding"/>
    <property type="evidence" value="ECO:0007669"/>
    <property type="project" value="InterPro"/>
</dbReference>
<evidence type="ECO:0000256" key="1">
    <source>
        <dbReference type="ARBA" id="ARBA00022763"/>
    </source>
</evidence>
<evidence type="ECO:0000313" key="4">
    <source>
        <dbReference type="EMBL" id="MDC3985814.1"/>
    </source>
</evidence>
<dbReference type="PANTHER" id="PTHR35369">
    <property type="entry name" value="BLR3025 PROTEIN-RELATED"/>
    <property type="match status" value="1"/>
</dbReference>
<feature type="domain" description="DNA polymerase Y-family little finger" evidence="3">
    <location>
        <begin position="302"/>
        <end position="420"/>
    </location>
</feature>
<dbReference type="AlphaFoldDB" id="A0A9X3X8Q1"/>
<reference evidence="4 5" key="1">
    <citation type="submission" date="2021-04" db="EMBL/GenBank/DDBJ databases">
        <title>Genome analysis of Polyangium sp.</title>
        <authorList>
            <person name="Li Y."/>
            <person name="Wang J."/>
        </authorList>
    </citation>
    <scope>NUCLEOTIDE SEQUENCE [LARGE SCALE GENOMIC DNA]</scope>
    <source>
        <strain evidence="4 5">SDU14</strain>
    </source>
</reference>
<dbReference type="CDD" id="cd03468">
    <property type="entry name" value="PolY_like"/>
    <property type="match status" value="1"/>
</dbReference>
<evidence type="ECO:0000313" key="5">
    <source>
        <dbReference type="Proteomes" id="UP001151081"/>
    </source>
</evidence>
<keyword evidence="5" id="KW-1185">Reference proteome</keyword>
<feature type="compositionally biased region" description="Basic and acidic residues" evidence="2">
    <location>
        <begin position="57"/>
        <end position="66"/>
    </location>
</feature>
<evidence type="ECO:0000256" key="2">
    <source>
        <dbReference type="SAM" id="MobiDB-lite"/>
    </source>
</evidence>